<gene>
    <name evidence="2" type="ORF">SPIRO4BDMA_40977</name>
</gene>
<accession>A0A3P3XQ67</accession>
<dbReference type="InterPro" id="IPR011250">
    <property type="entry name" value="OMP/PagP_B-barrel"/>
</dbReference>
<dbReference type="SUPFAM" id="SSF56925">
    <property type="entry name" value="OMPA-like"/>
    <property type="match status" value="1"/>
</dbReference>
<sequence>MKKLFAVIALLCMATVFATAEAPVGNTSRPHADVGDLMVNVGANMGWGSFGLGGGVEYIFAKWDIPNFAPLTFGTAAKAGLFFGNSLHTDIAALGTMHFGLKTFSSLPAFLRNFDWYYGLGVGFGIGDTGGFGLSTGTGISYYLNPKLALNADYFYTNYFGAGAGSSGTLGIKMEL</sequence>
<feature type="chain" id="PRO_5018200260" description="Outer membrane protein beta-barrel domain-containing protein" evidence="1">
    <location>
        <begin position="19"/>
        <end position="176"/>
    </location>
</feature>
<protein>
    <recommendedName>
        <fullName evidence="3">Outer membrane protein beta-barrel domain-containing protein</fullName>
    </recommendedName>
</protein>
<feature type="signal peptide" evidence="1">
    <location>
        <begin position="1"/>
        <end position="18"/>
    </location>
</feature>
<keyword evidence="1" id="KW-0732">Signal</keyword>
<proteinExistence type="predicted"/>
<evidence type="ECO:0008006" key="3">
    <source>
        <dbReference type="Google" id="ProtNLM"/>
    </source>
</evidence>
<name>A0A3P3XQ67_9SPIR</name>
<evidence type="ECO:0000256" key="1">
    <source>
        <dbReference type="SAM" id="SignalP"/>
    </source>
</evidence>
<organism evidence="2">
    <name type="scientific">uncultured spirochete</name>
    <dbReference type="NCBI Taxonomy" id="156406"/>
    <lineage>
        <taxon>Bacteria</taxon>
        <taxon>Pseudomonadati</taxon>
        <taxon>Spirochaetota</taxon>
        <taxon>Spirochaetia</taxon>
        <taxon>Spirochaetales</taxon>
        <taxon>environmental samples</taxon>
    </lineage>
</organism>
<evidence type="ECO:0000313" key="2">
    <source>
        <dbReference type="EMBL" id="SLM18405.1"/>
    </source>
</evidence>
<dbReference type="AlphaFoldDB" id="A0A3P3XQ67"/>
<reference evidence="2" key="1">
    <citation type="submission" date="2017-02" db="EMBL/GenBank/DDBJ databases">
        <authorList>
            <person name="Regsiter A."/>
            <person name="William W."/>
        </authorList>
    </citation>
    <scope>NUCLEOTIDE SEQUENCE</scope>
    <source>
        <strain evidence="2">BdmA 4</strain>
    </source>
</reference>
<dbReference type="EMBL" id="FWDO01000004">
    <property type="protein sequence ID" value="SLM18405.1"/>
    <property type="molecule type" value="Genomic_DNA"/>
</dbReference>